<dbReference type="OrthoDB" id="252464at2"/>
<comment type="caution">
    <text evidence="3">The sequence shown here is derived from an EMBL/GenBank/DDBJ whole genome shotgun (WGS) entry which is preliminary data.</text>
</comment>
<gene>
    <name evidence="3" type="primary">nap</name>
    <name evidence="3" type="ORF">Mlute_00472</name>
</gene>
<evidence type="ECO:0000313" key="4">
    <source>
        <dbReference type="Proteomes" id="UP000265800"/>
    </source>
</evidence>
<dbReference type="InterPro" id="IPR000639">
    <property type="entry name" value="Epox_hydrolase-like"/>
</dbReference>
<dbReference type="InterPro" id="IPR050266">
    <property type="entry name" value="AB_hydrolase_sf"/>
</dbReference>
<proteinExistence type="predicted"/>
<dbReference type="EC" id="3.1.1.1" evidence="3"/>
<dbReference type="GO" id="GO:0016020">
    <property type="term" value="C:membrane"/>
    <property type="evidence" value="ECO:0007669"/>
    <property type="project" value="TreeGrafter"/>
</dbReference>
<reference evidence="3 4" key="1">
    <citation type="submission" date="2018-08" db="EMBL/GenBank/DDBJ databases">
        <title>Meiothermus luteus KCTC 52599 genome sequencing project.</title>
        <authorList>
            <person name="Da Costa M.S."/>
            <person name="Albuquerque L."/>
            <person name="Raposo P."/>
            <person name="Froufe H.J.C."/>
            <person name="Barroso C.S."/>
            <person name="Egas C."/>
        </authorList>
    </citation>
    <scope>NUCLEOTIDE SEQUENCE [LARGE SCALE GENOMIC DNA]</scope>
    <source>
        <strain evidence="3 4">KCTC 52599</strain>
    </source>
</reference>
<keyword evidence="1 3" id="KW-0378">Hydrolase</keyword>
<evidence type="ECO:0000259" key="2">
    <source>
        <dbReference type="Pfam" id="PF00561"/>
    </source>
</evidence>
<dbReference type="EMBL" id="QWKZ01000009">
    <property type="protein sequence ID" value="RIH88867.1"/>
    <property type="molecule type" value="Genomic_DNA"/>
</dbReference>
<dbReference type="AlphaFoldDB" id="A0A399EW59"/>
<organism evidence="3 4">
    <name type="scientific">Meiothermus luteus</name>
    <dbReference type="NCBI Taxonomy" id="2026184"/>
    <lineage>
        <taxon>Bacteria</taxon>
        <taxon>Thermotogati</taxon>
        <taxon>Deinococcota</taxon>
        <taxon>Deinococci</taxon>
        <taxon>Thermales</taxon>
        <taxon>Thermaceae</taxon>
        <taxon>Meiothermus</taxon>
    </lineage>
</organism>
<dbReference type="InterPro" id="IPR029058">
    <property type="entry name" value="AB_hydrolase_fold"/>
</dbReference>
<evidence type="ECO:0000256" key="1">
    <source>
        <dbReference type="ARBA" id="ARBA00022801"/>
    </source>
</evidence>
<dbReference type="PANTHER" id="PTHR43798">
    <property type="entry name" value="MONOACYLGLYCEROL LIPASE"/>
    <property type="match status" value="1"/>
</dbReference>
<accession>A0A399EW59</accession>
<dbReference type="SUPFAM" id="SSF53474">
    <property type="entry name" value="alpha/beta-Hydrolases"/>
    <property type="match status" value="1"/>
</dbReference>
<keyword evidence="4" id="KW-1185">Reference proteome</keyword>
<sequence>MGSIPPLPGIASRMVETPRLRQHVLLKGPPEGVPVLFVHGNASSSTFWEETMLALPGGYQAIAPDLRGYGDTEDQPVDASRGCRDWVDDLLALMDVLGHSRFHLVGHSLGGSVVWALLAVAPERVLTATVVAPGSPFGFGGTKDLQGRPCASDFAGSGAGLVNPEFARLMAEGYRGEDHPAAPRVVMNRFYWKPPFRHPREEALLSGVLSEKVGPNKYPGDALPSPYWPGVAPGRWGPANALSPKYVGDTVERMLRSPSKPPVLWVRGADDEIVSDASLFEPGNLGRLGVVPGWPGAEVYPPQPMVGQTRYVLERYSAAGGFYQEEVFPDTGHSPHIERPAWFGRLLHTHLQRVG</sequence>
<dbReference type="PANTHER" id="PTHR43798:SF31">
    <property type="entry name" value="AB HYDROLASE SUPERFAMILY PROTEIN YCLE"/>
    <property type="match status" value="1"/>
</dbReference>
<dbReference type="PRINTS" id="PR00111">
    <property type="entry name" value="ABHYDROLASE"/>
</dbReference>
<evidence type="ECO:0000313" key="3">
    <source>
        <dbReference type="EMBL" id="RIH88867.1"/>
    </source>
</evidence>
<dbReference type="PRINTS" id="PR00412">
    <property type="entry name" value="EPOXHYDRLASE"/>
</dbReference>
<protein>
    <submittedName>
        <fullName evidence="3">Putative carboxylesterase nap</fullName>
        <ecNumber evidence="3">3.1.1.1</ecNumber>
    </submittedName>
</protein>
<dbReference type="Gene3D" id="3.40.50.1820">
    <property type="entry name" value="alpha/beta hydrolase"/>
    <property type="match status" value="1"/>
</dbReference>
<dbReference type="InterPro" id="IPR000073">
    <property type="entry name" value="AB_hydrolase_1"/>
</dbReference>
<name>A0A399EW59_9DEIN</name>
<dbReference type="Proteomes" id="UP000265800">
    <property type="component" value="Unassembled WGS sequence"/>
</dbReference>
<dbReference type="Pfam" id="PF00561">
    <property type="entry name" value="Abhydrolase_1"/>
    <property type="match status" value="1"/>
</dbReference>
<dbReference type="GO" id="GO:0106435">
    <property type="term" value="F:carboxylesterase activity"/>
    <property type="evidence" value="ECO:0007669"/>
    <property type="project" value="UniProtKB-EC"/>
</dbReference>
<feature type="domain" description="AB hydrolase-1" evidence="2">
    <location>
        <begin position="34"/>
        <end position="275"/>
    </location>
</feature>